<keyword evidence="1" id="KW-0472">Membrane</keyword>
<evidence type="ECO:0000313" key="3">
    <source>
        <dbReference type="Proteomes" id="UP000004705"/>
    </source>
</evidence>
<keyword evidence="1" id="KW-1133">Transmembrane helix</keyword>
<feature type="transmembrane region" description="Helical" evidence="1">
    <location>
        <begin position="26"/>
        <end position="52"/>
    </location>
</feature>
<evidence type="ECO:0000313" key="2">
    <source>
        <dbReference type="EMBL" id="EHY89637.1"/>
    </source>
</evidence>
<name>H8GAY1_9PSEU</name>
<dbReference type="Proteomes" id="UP000004705">
    <property type="component" value="Chromosome"/>
</dbReference>
<protein>
    <recommendedName>
        <fullName evidence="4">SdpI/YhfL protein family</fullName>
    </recommendedName>
</protein>
<proteinExistence type="predicted"/>
<dbReference type="EMBL" id="CM001466">
    <property type="protein sequence ID" value="EHY89637.1"/>
    <property type="molecule type" value="Genomic_DNA"/>
</dbReference>
<feature type="transmembrane region" description="Helical" evidence="1">
    <location>
        <begin position="112"/>
        <end position="133"/>
    </location>
</feature>
<evidence type="ECO:0008006" key="4">
    <source>
        <dbReference type="Google" id="ProtNLM"/>
    </source>
</evidence>
<dbReference type="InterPro" id="IPR025962">
    <property type="entry name" value="SdpI/YhfL"/>
</dbReference>
<dbReference type="AlphaFoldDB" id="H8GAY1"/>
<organism evidence="2 3">
    <name type="scientific">Saccharomonospora azurea NA-128</name>
    <dbReference type="NCBI Taxonomy" id="882081"/>
    <lineage>
        <taxon>Bacteria</taxon>
        <taxon>Bacillati</taxon>
        <taxon>Actinomycetota</taxon>
        <taxon>Actinomycetes</taxon>
        <taxon>Pseudonocardiales</taxon>
        <taxon>Pseudonocardiaceae</taxon>
        <taxon>Saccharomonospora</taxon>
    </lineage>
</organism>
<feature type="transmembrane region" description="Helical" evidence="1">
    <location>
        <begin position="84"/>
        <end position="106"/>
    </location>
</feature>
<sequence>MPKGLRTAVPPWARARPPRHVVARRVVILAGVFVLALIPALLGVLVGWGGFLGWREKLPRSRGAGVRTDATMRSDEAFRVANRVAALPTMAAGVVGVLAGVAALAMPDTLGTVLATTFGIVAVFVLVAGGGVLGHRAASAVPAPVEPAGCGGCACSGGGGCGVLR</sequence>
<evidence type="ECO:0000256" key="1">
    <source>
        <dbReference type="SAM" id="Phobius"/>
    </source>
</evidence>
<keyword evidence="3" id="KW-1185">Reference proteome</keyword>
<accession>H8GAY1</accession>
<keyword evidence="1" id="KW-0812">Transmembrane</keyword>
<dbReference type="Pfam" id="PF13630">
    <property type="entry name" value="SdpI"/>
    <property type="match status" value="1"/>
</dbReference>
<gene>
    <name evidence="2" type="ORF">SacazDRAFT_02745</name>
</gene>
<reference evidence="2 3" key="1">
    <citation type="journal article" date="2012" name="Stand. Genomic Sci.">
        <title>Genome sequence of the soil bacterium Saccharomonospora azurea type strain (NA-128(T)).</title>
        <authorList>
            <person name="Klenk H.P."/>
            <person name="Held B."/>
            <person name="Lucas S."/>
            <person name="Lapidus A."/>
            <person name="Copeland A."/>
            <person name="Hammon N."/>
            <person name="Pitluck S."/>
            <person name="Goodwin L.A."/>
            <person name="Han C."/>
            <person name="Tapia R."/>
            <person name="Brambilla E.M."/>
            <person name="Potter G."/>
            <person name="Land M."/>
            <person name="Ivanova N."/>
            <person name="Rohde M."/>
            <person name="Goker M."/>
            <person name="Detter J.C."/>
            <person name="Kyrpides N.C."/>
            <person name="Woyke T."/>
        </authorList>
    </citation>
    <scope>NUCLEOTIDE SEQUENCE [LARGE SCALE GENOMIC DNA]</scope>
    <source>
        <strain evidence="2 3">NA-128</strain>
    </source>
</reference>
<dbReference type="HOGENOM" id="CLU_130251_1_0_11"/>